<evidence type="ECO:0000256" key="1">
    <source>
        <dbReference type="SAM" id="MobiDB-lite"/>
    </source>
</evidence>
<reference evidence="3 4" key="1">
    <citation type="submission" date="2024-07" db="EMBL/GenBank/DDBJ databases">
        <title>Draft sequence of the Neodothiora populina.</title>
        <authorList>
            <person name="Drown D.D."/>
            <person name="Schuette U.S."/>
            <person name="Buechlein A.B."/>
            <person name="Rusch D.R."/>
            <person name="Winton L.W."/>
            <person name="Adams G.A."/>
        </authorList>
    </citation>
    <scope>NUCLEOTIDE SEQUENCE [LARGE SCALE GENOMIC DNA]</scope>
    <source>
        <strain evidence="3 4">CPC 39397</strain>
    </source>
</reference>
<dbReference type="EMBL" id="JBFMKM010000008">
    <property type="protein sequence ID" value="KAL1304909.1"/>
    <property type="molecule type" value="Genomic_DNA"/>
</dbReference>
<keyword evidence="2" id="KW-0812">Transmembrane</keyword>
<keyword evidence="2" id="KW-1133">Transmembrane helix</keyword>
<dbReference type="RefSeq" id="XP_069201183.1">
    <property type="nucleotide sequence ID" value="XM_069343355.1"/>
</dbReference>
<feature type="compositionally biased region" description="Low complexity" evidence="1">
    <location>
        <begin position="21"/>
        <end position="32"/>
    </location>
</feature>
<feature type="transmembrane region" description="Helical" evidence="2">
    <location>
        <begin position="221"/>
        <end position="245"/>
    </location>
</feature>
<feature type="transmembrane region" description="Helical" evidence="2">
    <location>
        <begin position="257"/>
        <end position="281"/>
    </location>
</feature>
<proteinExistence type="predicted"/>
<keyword evidence="4" id="KW-1185">Reference proteome</keyword>
<keyword evidence="2" id="KW-0472">Membrane</keyword>
<accession>A0ABR3PFY8</accession>
<feature type="transmembrane region" description="Helical" evidence="2">
    <location>
        <begin position="175"/>
        <end position="201"/>
    </location>
</feature>
<gene>
    <name evidence="3" type="ORF">AAFC00_003826</name>
</gene>
<protein>
    <recommendedName>
        <fullName evidence="5">Hyphal anastamosis-8 protein</fullName>
    </recommendedName>
</protein>
<dbReference type="PANTHER" id="PTHR42069:SF1">
    <property type="entry name" value="MARVEL DOMAIN-CONTAINING PROTEIN"/>
    <property type="match status" value="1"/>
</dbReference>
<evidence type="ECO:0000313" key="4">
    <source>
        <dbReference type="Proteomes" id="UP001562354"/>
    </source>
</evidence>
<evidence type="ECO:0008006" key="5">
    <source>
        <dbReference type="Google" id="ProtNLM"/>
    </source>
</evidence>
<feature type="transmembrane region" description="Helical" evidence="2">
    <location>
        <begin position="322"/>
        <end position="349"/>
    </location>
</feature>
<organism evidence="3 4">
    <name type="scientific">Neodothiora populina</name>
    <dbReference type="NCBI Taxonomy" id="2781224"/>
    <lineage>
        <taxon>Eukaryota</taxon>
        <taxon>Fungi</taxon>
        <taxon>Dikarya</taxon>
        <taxon>Ascomycota</taxon>
        <taxon>Pezizomycotina</taxon>
        <taxon>Dothideomycetes</taxon>
        <taxon>Dothideomycetidae</taxon>
        <taxon>Dothideales</taxon>
        <taxon>Dothioraceae</taxon>
        <taxon>Neodothiora</taxon>
    </lineage>
</organism>
<comment type="caution">
    <text evidence="3">The sequence shown here is derived from an EMBL/GenBank/DDBJ whole genome shotgun (WGS) entry which is preliminary data.</text>
</comment>
<feature type="compositionally biased region" description="Low complexity" evidence="1">
    <location>
        <begin position="107"/>
        <end position="122"/>
    </location>
</feature>
<name>A0ABR3PFY8_9PEZI</name>
<dbReference type="Proteomes" id="UP001562354">
    <property type="component" value="Unassembled WGS sequence"/>
</dbReference>
<feature type="compositionally biased region" description="Polar residues" evidence="1">
    <location>
        <begin position="97"/>
        <end position="106"/>
    </location>
</feature>
<evidence type="ECO:0000313" key="3">
    <source>
        <dbReference type="EMBL" id="KAL1304909.1"/>
    </source>
</evidence>
<dbReference type="PANTHER" id="PTHR42069">
    <property type="entry name" value="HYPHAL ANASTAMOSIS-8 PROTEIN"/>
    <property type="match status" value="1"/>
</dbReference>
<sequence>MSANDTKDPTVTARPEKTRTSSGSSLNSSFSSLRTPRVARFAEATSIHSPIEPTSVQLPLQTFATNHYAPQPQPADIGFGYVNEKHLSIEMEETDNQRLPQGRPQTSGPSMPMMSPPLKSAMKTPGAPPKSSRSAFFGPETTRDEEEALEKEEALTEQQQAKDLKVKTRVRIAKFLLRGLNFACSLIVLSMLGATFTIFNATKAIPPRNNLPPWAEGTNPWAQIVLLVISCISLTFAVIILASYCRGGHERAEKVSVYYTVFACGFFVFSIVMWGIGAGILNGAKQGGNSKDLWGWACKDNTRRNLFEADVSYTLVCRLQNWSLVCCVIEIIVETISIAIYGVVFYRFYSKRQLRKSMAKRDTARSDLYLAQLRSRSAPNTPGLNGPYSARDGGWKAPVSYYDALPEVEEGPSESGNVQYVDASRPAPGPKPFVLQPPPIKVHGATPKMQQAGFTPIHHNDNSLAMAPQSPLLTREQQQEHVAAAPGERVYESVPIPGAYSSPINSPTVAPRQMDFPNMEGRV</sequence>
<feature type="region of interest" description="Disordered" evidence="1">
    <location>
        <begin position="1"/>
        <end position="33"/>
    </location>
</feature>
<evidence type="ECO:0000256" key="2">
    <source>
        <dbReference type="SAM" id="Phobius"/>
    </source>
</evidence>
<feature type="region of interest" description="Disordered" evidence="1">
    <location>
        <begin position="92"/>
        <end position="160"/>
    </location>
</feature>
<dbReference type="GeneID" id="95977526"/>
<feature type="compositionally biased region" description="Basic and acidic residues" evidence="1">
    <location>
        <begin position="1"/>
        <end position="19"/>
    </location>
</feature>